<dbReference type="EMBL" id="CP058214">
    <property type="protein sequence ID" value="QPC44952.1"/>
    <property type="molecule type" value="Genomic_DNA"/>
</dbReference>
<evidence type="ECO:0000313" key="1">
    <source>
        <dbReference type="EMBL" id="QPC44952.1"/>
    </source>
</evidence>
<name>A0A7S8HDM1_9HYPH</name>
<accession>A0A7S8HDM1</accession>
<dbReference type="RefSeq" id="WP_213162325.1">
    <property type="nucleotide sequence ID" value="NZ_CP058214.1"/>
</dbReference>
<gene>
    <name evidence="1" type="ORF">HW532_20965</name>
</gene>
<protein>
    <submittedName>
        <fullName evidence="1">Uncharacterized protein</fullName>
    </submittedName>
</protein>
<sequence>MSKNTITPQQNEAGEAVIEQKRKIVFDNGDHLNLRNVTKINHMGTWLRFWSDEGFILVNPKRVLYYIIDGQ</sequence>
<keyword evidence="2" id="KW-1185">Reference proteome</keyword>
<proteinExistence type="predicted"/>
<dbReference type="AlphaFoldDB" id="A0A7S8HDM1"/>
<dbReference type="Proteomes" id="UP000593594">
    <property type="component" value="Chromosome"/>
</dbReference>
<dbReference type="KEGG" id="kmn:HW532_20965"/>
<reference evidence="1 2" key="1">
    <citation type="submission" date="2020-06" db="EMBL/GenBank/DDBJ databases">
        <title>Genome sequence of 2 isolates from Red Sea Mangroves.</title>
        <authorList>
            <person name="Sefrji F."/>
            <person name="Michoud G."/>
            <person name="Merlino G."/>
            <person name="Daffonchio D."/>
        </authorList>
    </citation>
    <scope>NUCLEOTIDE SEQUENCE [LARGE SCALE GENOMIC DNA]</scope>
    <source>
        <strain evidence="1 2">R1DC25</strain>
    </source>
</reference>
<evidence type="ECO:0000313" key="2">
    <source>
        <dbReference type="Proteomes" id="UP000593594"/>
    </source>
</evidence>
<organism evidence="1 2">
    <name type="scientific">Kaustia mangrovi</name>
    <dbReference type="NCBI Taxonomy" id="2593653"/>
    <lineage>
        <taxon>Bacteria</taxon>
        <taxon>Pseudomonadati</taxon>
        <taxon>Pseudomonadota</taxon>
        <taxon>Alphaproteobacteria</taxon>
        <taxon>Hyphomicrobiales</taxon>
        <taxon>Parvibaculaceae</taxon>
        <taxon>Kaustia</taxon>
    </lineage>
</organism>